<dbReference type="InterPro" id="IPR002205">
    <property type="entry name" value="Topo_IIA_dom_A"/>
</dbReference>
<dbReference type="InterPro" id="IPR050220">
    <property type="entry name" value="Type_II_DNA_Topoisomerases"/>
</dbReference>
<reference evidence="11 12" key="1">
    <citation type="submission" date="2020-06" db="EMBL/GenBank/DDBJ databases">
        <title>Draft genome of Uliginosibacterium sp. IMCC34675.</title>
        <authorList>
            <person name="Song J."/>
        </authorList>
    </citation>
    <scope>NUCLEOTIDE SEQUENCE [LARGE SCALE GENOMIC DNA]</scope>
    <source>
        <strain evidence="11 12">IMCC34675</strain>
    </source>
</reference>
<accession>A0ABX2IHX7</accession>
<dbReference type="SUPFAM" id="SSF101904">
    <property type="entry name" value="GyrA/ParC C-terminal domain-like"/>
    <property type="match status" value="1"/>
</dbReference>
<dbReference type="NCBIfam" id="TIGR01062">
    <property type="entry name" value="parC_Gneg"/>
    <property type="match status" value="1"/>
</dbReference>
<organism evidence="11 12">
    <name type="scientific">Uliginosibacterium aquaticum</name>
    <dbReference type="NCBI Taxonomy" id="2731212"/>
    <lineage>
        <taxon>Bacteria</taxon>
        <taxon>Pseudomonadati</taxon>
        <taxon>Pseudomonadota</taxon>
        <taxon>Betaproteobacteria</taxon>
        <taxon>Rhodocyclales</taxon>
        <taxon>Zoogloeaceae</taxon>
        <taxon>Uliginosibacterium</taxon>
    </lineage>
</organism>
<keyword evidence="6 7" id="KW-0413">Isomerase</keyword>
<evidence type="ECO:0000256" key="7">
    <source>
        <dbReference type="HAMAP-Rule" id="MF_00936"/>
    </source>
</evidence>
<evidence type="ECO:0000313" key="12">
    <source>
        <dbReference type="Proteomes" id="UP000778523"/>
    </source>
</evidence>
<evidence type="ECO:0000259" key="10">
    <source>
        <dbReference type="PROSITE" id="PS52040"/>
    </source>
</evidence>
<evidence type="ECO:0000256" key="8">
    <source>
        <dbReference type="PROSITE-ProRule" id="PRU01384"/>
    </source>
</evidence>
<dbReference type="InterPro" id="IPR013760">
    <property type="entry name" value="Topo_IIA-like_dom_sf"/>
</dbReference>
<evidence type="ECO:0000256" key="2">
    <source>
        <dbReference type="ARBA" id="ARBA00022475"/>
    </source>
</evidence>
<dbReference type="Gene3D" id="3.90.199.10">
    <property type="entry name" value="Topoisomerase II, domain 5"/>
    <property type="match status" value="1"/>
</dbReference>
<keyword evidence="2 7" id="KW-1003">Cell membrane</keyword>
<dbReference type="Proteomes" id="UP000778523">
    <property type="component" value="Unassembled WGS sequence"/>
</dbReference>
<feature type="site" description="Interaction with DNA" evidence="7">
    <location>
        <position position="117"/>
    </location>
</feature>
<dbReference type="RefSeq" id="WP_101942362.1">
    <property type="nucleotide sequence ID" value="NZ_JABCSC020000002.1"/>
</dbReference>
<dbReference type="EMBL" id="JABCSC020000002">
    <property type="protein sequence ID" value="NSL55483.1"/>
    <property type="molecule type" value="Genomic_DNA"/>
</dbReference>
<comment type="catalytic activity">
    <reaction evidence="1 7 8">
        <text>ATP-dependent breakage, passage and rejoining of double-stranded DNA.</text>
        <dbReference type="EC" id="5.6.2.2"/>
    </reaction>
</comment>
<keyword evidence="12" id="KW-1185">Reference proteome</keyword>
<dbReference type="PANTHER" id="PTHR43493">
    <property type="entry name" value="DNA GYRASE/TOPOISOMERASE SUBUNIT A"/>
    <property type="match status" value="1"/>
</dbReference>
<evidence type="ECO:0000256" key="4">
    <source>
        <dbReference type="ARBA" id="ARBA00023125"/>
    </source>
</evidence>
<dbReference type="CDD" id="cd00187">
    <property type="entry name" value="TOP4c"/>
    <property type="match status" value="1"/>
</dbReference>
<evidence type="ECO:0000256" key="9">
    <source>
        <dbReference type="SAM" id="MobiDB-lite"/>
    </source>
</evidence>
<dbReference type="InterPro" id="IPR013757">
    <property type="entry name" value="Topo_IIA_A_a_sf"/>
</dbReference>
<protein>
    <recommendedName>
        <fullName evidence="7">DNA topoisomerase 4 subunit A</fullName>
        <ecNumber evidence="7">5.6.2.2</ecNumber>
    </recommendedName>
    <alternativeName>
        <fullName evidence="7">Topoisomerase IV subunit A</fullName>
    </alternativeName>
</protein>
<evidence type="ECO:0000256" key="1">
    <source>
        <dbReference type="ARBA" id="ARBA00000185"/>
    </source>
</evidence>
<dbReference type="NCBIfam" id="NF004044">
    <property type="entry name" value="PRK05561.1"/>
    <property type="match status" value="1"/>
</dbReference>
<dbReference type="InterPro" id="IPR005742">
    <property type="entry name" value="TopoIV_A_Gneg"/>
</dbReference>
<keyword evidence="4 7" id="KW-0238">DNA-binding</keyword>
<dbReference type="EC" id="5.6.2.2" evidence="7"/>
<comment type="subunit">
    <text evidence="7">Heterotetramer composed of ParC and ParE.</text>
</comment>
<dbReference type="InterPro" id="IPR035516">
    <property type="entry name" value="Gyrase/topoIV_suA_C"/>
</dbReference>
<comment type="subcellular location">
    <subcellularLocation>
        <location evidence="7">Cell membrane</location>
        <topology evidence="7">Peripheral membrane protein</topology>
    </subcellularLocation>
</comment>
<dbReference type="Gene3D" id="1.10.268.10">
    <property type="entry name" value="Topoisomerase, domain 3"/>
    <property type="match status" value="1"/>
</dbReference>
<comment type="function">
    <text evidence="7">Topoisomerase IV is essential for chromosome segregation. It relaxes supercoiled DNA. Performs the decatenation events required during the replication of a circular DNA molecule.</text>
</comment>
<evidence type="ECO:0000313" key="11">
    <source>
        <dbReference type="EMBL" id="NSL55483.1"/>
    </source>
</evidence>
<gene>
    <name evidence="7 11" type="primary">parC</name>
    <name evidence="11" type="ORF">HJ583_010645</name>
</gene>
<feature type="compositionally biased region" description="Pro residues" evidence="9">
    <location>
        <begin position="28"/>
        <end position="37"/>
    </location>
</feature>
<dbReference type="PANTHER" id="PTHR43493:SF1">
    <property type="entry name" value="DNA TOPOISOMERASE 4 SUBUNIT A"/>
    <property type="match status" value="1"/>
</dbReference>
<name>A0ABX2IHX7_9RHOO</name>
<keyword evidence="5 7" id="KW-0472">Membrane</keyword>
<feature type="domain" description="Topo IIA-type catalytic" evidence="10">
    <location>
        <begin position="71"/>
        <end position="556"/>
    </location>
</feature>
<feature type="site" description="Interaction with DNA" evidence="7">
    <location>
        <position position="79"/>
    </location>
</feature>
<feature type="active site" description="O-(5'-phospho-DNA)-tyrosine intermediate" evidence="7 8">
    <location>
        <position position="159"/>
    </location>
</feature>
<dbReference type="SUPFAM" id="SSF56719">
    <property type="entry name" value="Type II DNA topoisomerase"/>
    <property type="match status" value="1"/>
</dbReference>
<evidence type="ECO:0000256" key="6">
    <source>
        <dbReference type="ARBA" id="ARBA00023235"/>
    </source>
</evidence>
<dbReference type="InterPro" id="IPR013758">
    <property type="entry name" value="Topo_IIA_A/C_ab"/>
</dbReference>
<sequence>MSLPIDQEPDMFADEPVQAPHAEAPAEPAAPPPPPALPTLAELPDDHLPIAAFAERAYLAYAMSVVRGRALPQVEDGLKPVQRRILYTMHRMRLAPGSKPVKSARVVGDVMGKLHPHGDSSIYDASVRLAQDFSLRYPLIDGQGNFGSRDGDGAAAMRYTEMRLTPLAELLLSEIEMGTVDFVPNYDGGDEEPKLLPARLPMLLLNGSSGIAVGMATECPPHNLREVAAAAQLLIKKPEATLDEIRAVLPAPDFPGGGQIISPDSVIRDAYESGRGSIRMRARWRVETLARGAWRVIVEELPHGVSSSKILSEIEAVTNPQPKAGKKEVSQDEKNNKALLLGVLDAARDESSDLAPVRLVLEPKTRTQTPEEMMRVLLAHTSLEASVSMNFTVIGLDGRPAQKGLRTLIREWIEFRFTTVERRTQHRLGQVERRIHILEGRQIAWLHIDEVIKVIREADEPKAELIARFGLSEMQAEDILEIRLRQLAKLEYIAIEKELAGLRDESAGLREILENRSVMTRLILKEISEDTKKHGDERRTLVEAALSVAAVEAPVLDEPVTVLLSKNGWVRTRQGHGIDPQTLSWKSGDSAFLVAEARTPWPLILIDTTGRAYSVRISDLPGGRGDGVPLTTLIELQPGARVAQAIAADPASDWFFANSGSYGFIARLEDLVTRQRAGKAFMTLEDKESVLVPARVEGDWLAAASGNGRLLYFPRAEMKVMPRGRGMIVMGLDEKEELCAIACPPTDAVVVIGSGRGGKDVELLVKGVALEACRGKRARKGGTLTPKVKPVALKNPA</sequence>
<proteinExistence type="inferred from homology"/>
<feature type="site" description="Transition state stabilizer" evidence="7">
    <location>
        <position position="158"/>
    </location>
</feature>
<keyword evidence="3 7" id="KW-0799">Topoisomerase</keyword>
<dbReference type="PROSITE" id="PS52040">
    <property type="entry name" value="TOPO_IIA"/>
    <property type="match status" value="1"/>
</dbReference>
<feature type="site" description="Interaction with DNA" evidence="7">
    <location>
        <position position="115"/>
    </location>
</feature>
<dbReference type="Gene3D" id="2.120.10.90">
    <property type="entry name" value="DNA gyrase/topoisomerase IV, subunit A, C-terminal"/>
    <property type="match status" value="1"/>
</dbReference>
<feature type="region of interest" description="Disordered" evidence="9">
    <location>
        <begin position="1"/>
        <end position="39"/>
    </location>
</feature>
<comment type="similarity">
    <text evidence="7">Belongs to the type II topoisomerase GyrA/ParC subunit family. ParC type 1 subfamily.</text>
</comment>
<dbReference type="SMART" id="SM00434">
    <property type="entry name" value="TOP4c"/>
    <property type="match status" value="1"/>
</dbReference>
<dbReference type="Pfam" id="PF00521">
    <property type="entry name" value="DNA_topoisoIV"/>
    <property type="match status" value="1"/>
</dbReference>
<evidence type="ECO:0000256" key="5">
    <source>
        <dbReference type="ARBA" id="ARBA00023136"/>
    </source>
</evidence>
<dbReference type="HAMAP" id="MF_00936">
    <property type="entry name" value="ParC_type1"/>
    <property type="match status" value="1"/>
</dbReference>
<evidence type="ECO:0000256" key="3">
    <source>
        <dbReference type="ARBA" id="ARBA00023029"/>
    </source>
</evidence>
<dbReference type="Gene3D" id="3.30.1360.40">
    <property type="match status" value="1"/>
</dbReference>
<comment type="caution">
    <text evidence="11">The sequence shown here is derived from an EMBL/GenBank/DDBJ whole genome shotgun (WGS) entry which is preliminary data.</text>
</comment>